<evidence type="ECO:0000259" key="4">
    <source>
        <dbReference type="PROSITE" id="PS50160"/>
    </source>
</evidence>
<dbReference type="SUPFAM" id="SSF56091">
    <property type="entry name" value="DNA ligase/mRNA capping enzyme, catalytic domain"/>
    <property type="match status" value="1"/>
</dbReference>
<gene>
    <name evidence="5" type="ORF">ACFPOG_05000</name>
</gene>
<evidence type="ECO:0000256" key="3">
    <source>
        <dbReference type="ARBA" id="ARBA00034003"/>
    </source>
</evidence>
<comment type="caution">
    <text evidence="5">The sequence shown here is derived from an EMBL/GenBank/DDBJ whole genome shotgun (WGS) entry which is preliminary data.</text>
</comment>
<dbReference type="CDD" id="cd07906">
    <property type="entry name" value="Adenylation_DNA_ligase_LigD_LigC"/>
    <property type="match status" value="1"/>
</dbReference>
<sequence length="293" mass="33425">MATQASTNLPAFISPMLLETAKEPFDSDDYIFEPKIDGHRLILSRTNGLTRLFTRNNNDCTHQYPELLAVPFTEDILLDGEVACVSPETGAICFESVMERFSAKKADKIRRLSEKLPANYIVFDILRYKGEDLRGLPLEQRKKILSSIVFPQNSLIAKIPYFDGTGIALYKNIEAQGMEGIVAKRKDSTYVSSRSSAWLKIINWTYTDVYIMGYSKGEFGWLAANERLEPIGVIELGVTPAQRKAFNSVKDHLKRVEDDEYVYLRPELKARVKIRNWTRRGQLRSPAFVDFVI</sequence>
<dbReference type="PANTHER" id="PTHR45674">
    <property type="entry name" value="DNA LIGASE 1/3 FAMILY MEMBER"/>
    <property type="match status" value="1"/>
</dbReference>
<keyword evidence="6" id="KW-1185">Reference proteome</keyword>
<accession>A0ABW0K2G8</accession>
<dbReference type="Proteomes" id="UP001596044">
    <property type="component" value="Unassembled WGS sequence"/>
</dbReference>
<dbReference type="EMBL" id="JBHSMJ010000008">
    <property type="protein sequence ID" value="MFC5447604.1"/>
    <property type="molecule type" value="Genomic_DNA"/>
</dbReference>
<keyword evidence="2 5" id="KW-0436">Ligase</keyword>
<dbReference type="SUPFAM" id="SSF50249">
    <property type="entry name" value="Nucleic acid-binding proteins"/>
    <property type="match status" value="1"/>
</dbReference>
<organism evidence="5 6">
    <name type="scientific">Paenibacillus aestuarii</name>
    <dbReference type="NCBI Taxonomy" id="516965"/>
    <lineage>
        <taxon>Bacteria</taxon>
        <taxon>Bacillati</taxon>
        <taxon>Bacillota</taxon>
        <taxon>Bacilli</taxon>
        <taxon>Bacillales</taxon>
        <taxon>Paenibacillaceae</taxon>
        <taxon>Paenibacillus</taxon>
    </lineage>
</organism>
<reference evidence="6" key="1">
    <citation type="journal article" date="2019" name="Int. J. Syst. Evol. Microbiol.">
        <title>The Global Catalogue of Microorganisms (GCM) 10K type strain sequencing project: providing services to taxonomists for standard genome sequencing and annotation.</title>
        <authorList>
            <consortium name="The Broad Institute Genomics Platform"/>
            <consortium name="The Broad Institute Genome Sequencing Center for Infectious Disease"/>
            <person name="Wu L."/>
            <person name="Ma J."/>
        </authorList>
    </citation>
    <scope>NUCLEOTIDE SEQUENCE [LARGE SCALE GENOMIC DNA]</scope>
    <source>
        <strain evidence="6">KACC 11904</strain>
    </source>
</reference>
<dbReference type="GO" id="GO:0016874">
    <property type="term" value="F:ligase activity"/>
    <property type="evidence" value="ECO:0007669"/>
    <property type="project" value="UniProtKB-KW"/>
</dbReference>
<proteinExistence type="inferred from homology"/>
<evidence type="ECO:0000256" key="1">
    <source>
        <dbReference type="ARBA" id="ARBA00007572"/>
    </source>
</evidence>
<name>A0ABW0K2G8_9BACL</name>
<comment type="catalytic activity">
    <reaction evidence="3">
        <text>ATP + (deoxyribonucleotide)n-3'-hydroxyl + 5'-phospho-(deoxyribonucleotide)m = (deoxyribonucleotide)n+m + AMP + diphosphate.</text>
        <dbReference type="EC" id="6.5.1.1"/>
    </reaction>
</comment>
<comment type="similarity">
    <text evidence="1">Belongs to the ATP-dependent DNA ligase family.</text>
</comment>
<dbReference type="Gene3D" id="3.30.470.30">
    <property type="entry name" value="DNA ligase/mRNA capping enzyme"/>
    <property type="match status" value="1"/>
</dbReference>
<dbReference type="InterPro" id="IPR012340">
    <property type="entry name" value="NA-bd_OB-fold"/>
</dbReference>
<dbReference type="PANTHER" id="PTHR45674:SF4">
    <property type="entry name" value="DNA LIGASE 1"/>
    <property type="match status" value="1"/>
</dbReference>
<evidence type="ECO:0000313" key="5">
    <source>
        <dbReference type="EMBL" id="MFC5447604.1"/>
    </source>
</evidence>
<dbReference type="PROSITE" id="PS50160">
    <property type="entry name" value="DNA_LIGASE_A3"/>
    <property type="match status" value="1"/>
</dbReference>
<protein>
    <submittedName>
        <fullName evidence="5">ATP-dependent DNA ligase</fullName>
    </submittedName>
</protein>
<dbReference type="InterPro" id="IPR050191">
    <property type="entry name" value="ATP-dep_DNA_ligase"/>
</dbReference>
<dbReference type="Pfam" id="PF01068">
    <property type="entry name" value="DNA_ligase_A_M"/>
    <property type="match status" value="1"/>
</dbReference>
<dbReference type="Gene3D" id="3.30.1490.70">
    <property type="match status" value="1"/>
</dbReference>
<dbReference type="InterPro" id="IPR012310">
    <property type="entry name" value="DNA_ligase_ATP-dep_cent"/>
</dbReference>
<feature type="domain" description="ATP-dependent DNA ligase family profile" evidence="4">
    <location>
        <begin position="111"/>
        <end position="201"/>
    </location>
</feature>
<dbReference type="RefSeq" id="WP_270884049.1">
    <property type="nucleotide sequence ID" value="NZ_JAQFVF010000061.1"/>
</dbReference>
<evidence type="ECO:0000313" key="6">
    <source>
        <dbReference type="Proteomes" id="UP001596044"/>
    </source>
</evidence>
<evidence type="ECO:0000256" key="2">
    <source>
        <dbReference type="ARBA" id="ARBA00022598"/>
    </source>
</evidence>